<feature type="domain" description="Bacterial type II secretion system protein E" evidence="2">
    <location>
        <begin position="1"/>
        <end position="79"/>
    </location>
</feature>
<evidence type="ECO:0000313" key="3">
    <source>
        <dbReference type="EMBL" id="EFF83267.1"/>
    </source>
</evidence>
<dbReference type="InterPro" id="IPR027417">
    <property type="entry name" value="P-loop_NTPase"/>
</dbReference>
<dbReference type="PANTHER" id="PTHR30486">
    <property type="entry name" value="TWITCHING MOTILITY PROTEIN PILT"/>
    <property type="match status" value="1"/>
</dbReference>
<dbReference type="PANTHER" id="PTHR30486:SF12">
    <property type="entry name" value="TYPE IV PILUS ATPASE PILU"/>
    <property type="match status" value="1"/>
</dbReference>
<gene>
    <name evidence="3" type="ORF">HMP0015_1260</name>
</gene>
<dbReference type="InterPro" id="IPR050921">
    <property type="entry name" value="T4SS_GSP_E_ATPase"/>
</dbReference>
<dbReference type="Proteomes" id="UP000003085">
    <property type="component" value="Unassembled WGS sequence"/>
</dbReference>
<protein>
    <recommendedName>
        <fullName evidence="2">Bacterial type II secretion system protein E domain-containing protein</fullName>
    </recommendedName>
</protein>
<accession>D4XNG8</accession>
<dbReference type="HOGENOM" id="CLU_013446_4_4_6"/>
<evidence type="ECO:0000259" key="2">
    <source>
        <dbReference type="Pfam" id="PF00437"/>
    </source>
</evidence>
<dbReference type="InterPro" id="IPR001482">
    <property type="entry name" value="T2SS/T4SS_dom"/>
</dbReference>
<organism evidence="3 4">
    <name type="scientific">Acinetobacter haemolyticus ATCC 19194</name>
    <dbReference type="NCBI Taxonomy" id="707232"/>
    <lineage>
        <taxon>Bacteria</taxon>
        <taxon>Pseudomonadati</taxon>
        <taxon>Pseudomonadota</taxon>
        <taxon>Gammaproteobacteria</taxon>
        <taxon>Moraxellales</taxon>
        <taxon>Moraxellaceae</taxon>
        <taxon>Acinetobacter</taxon>
    </lineage>
</organism>
<evidence type="ECO:0000313" key="4">
    <source>
        <dbReference type="Proteomes" id="UP000003085"/>
    </source>
</evidence>
<comment type="similarity">
    <text evidence="1">Belongs to the GSP E family.</text>
</comment>
<evidence type="ECO:0000256" key="1">
    <source>
        <dbReference type="ARBA" id="ARBA00006611"/>
    </source>
</evidence>
<dbReference type="EMBL" id="ADMT01000120">
    <property type="protein sequence ID" value="EFF83267.1"/>
    <property type="molecule type" value="Genomic_DNA"/>
</dbReference>
<dbReference type="RefSeq" id="WP_004638214.1">
    <property type="nucleotide sequence ID" value="NZ_GG770435.1"/>
</dbReference>
<reference evidence="4" key="1">
    <citation type="submission" date="2010-03" db="EMBL/GenBank/DDBJ databases">
        <title>Complete sequence of Mobiluncus curtisii ATCC 43063.</title>
        <authorList>
            <person name="Muzny D."/>
            <person name="Qin X."/>
            <person name="Deng J."/>
            <person name="Jiang H."/>
            <person name="Liu Y."/>
            <person name="Qu J."/>
            <person name="Song X.-Z."/>
            <person name="Zhang L."/>
            <person name="Thornton R."/>
            <person name="Coyle M."/>
            <person name="Francisco L."/>
            <person name="Jackson L."/>
            <person name="Javaid M."/>
            <person name="Korchina V."/>
            <person name="Kovar C."/>
            <person name="Mata R."/>
            <person name="Mathew T."/>
            <person name="Ngo R."/>
            <person name="Nguyen L."/>
            <person name="Nguyen N."/>
            <person name="Okwuonu G."/>
            <person name="Ongeri F."/>
            <person name="Pham C."/>
            <person name="Simmons D."/>
            <person name="Wilczek-Boney K."/>
            <person name="Hale W."/>
            <person name="Jakkamsetti A."/>
            <person name="Pham P."/>
            <person name="Ruth R."/>
            <person name="San Lucas F."/>
            <person name="Warren J."/>
            <person name="Zhang J."/>
            <person name="Zhao Z."/>
            <person name="Zhou C."/>
            <person name="Zhu D."/>
            <person name="Lee S."/>
            <person name="Bess C."/>
            <person name="Blankenburg K."/>
            <person name="Forbes L."/>
            <person name="Fu Q."/>
            <person name="Gubbala S."/>
            <person name="Hirani K."/>
            <person name="Jayaseelan J.C."/>
            <person name="Lara F."/>
            <person name="Munidasa M."/>
            <person name="Palculict T."/>
            <person name="Patil S."/>
            <person name="Pu L.-L."/>
            <person name="Saada N."/>
            <person name="Tang L."/>
            <person name="Weissenberger G."/>
            <person name="Zhu Y."/>
            <person name="Hemphill L."/>
            <person name="Shang Y."/>
            <person name="Youmans B."/>
            <person name="Ayvaz T."/>
            <person name="Ross M."/>
            <person name="Santibanez J."/>
            <person name="Aqrawi P."/>
            <person name="Gross S."/>
            <person name="Joshi V."/>
            <person name="Fowler G."/>
            <person name="Nazareth L."/>
            <person name="Reid J."/>
            <person name="Worley K."/>
            <person name="Petrosino J."/>
            <person name="Highlander S."/>
            <person name="Gibbs R."/>
            <person name="Gibbs R."/>
        </authorList>
    </citation>
    <scope>NUCLEOTIDE SEQUENCE [LARGE SCALE GENOMIC DNA]</scope>
    <source>
        <strain evidence="4">ATCC 19194</strain>
    </source>
</reference>
<dbReference type="SUPFAM" id="SSF52540">
    <property type="entry name" value="P-loop containing nucleoside triphosphate hydrolases"/>
    <property type="match status" value="1"/>
</dbReference>
<feature type="non-terminal residue" evidence="3">
    <location>
        <position position="1"/>
    </location>
</feature>
<dbReference type="GO" id="GO:0016887">
    <property type="term" value="F:ATP hydrolysis activity"/>
    <property type="evidence" value="ECO:0007669"/>
    <property type="project" value="InterPro"/>
</dbReference>
<dbReference type="AlphaFoldDB" id="D4XNG8"/>
<dbReference type="Gene3D" id="3.40.50.300">
    <property type="entry name" value="P-loop containing nucleotide triphosphate hydrolases"/>
    <property type="match status" value="1"/>
</dbReference>
<proteinExistence type="inferred from homology"/>
<sequence length="172" mass="19417">ILIGEIRSRETMDYAIAFAETGHLVLATLHANNANQALDRIIHFFEADRHSQLYMDLSLNLKALVAQQLIPTPDGNSRRAAIEILINTPLLADYIRKGEIHEIKDLMKRSRELGMQTFDQALFDLYKAGQITYKDALKHADSPNDLRLTIKLSEEGADQLLNASRNITFDGQ</sequence>
<dbReference type="Pfam" id="PF00437">
    <property type="entry name" value="T2SSE"/>
    <property type="match status" value="1"/>
</dbReference>
<comment type="caution">
    <text evidence="3">The sequence shown here is derived from an EMBL/GenBank/DDBJ whole genome shotgun (WGS) entry which is preliminary data.</text>
</comment>
<name>D4XNG8_ACIHA</name>